<name>A0A6A2X9Q7_HIBSY</name>
<sequence length="70" mass="7783">MLRDPARGGEGPLRRDGALPVQNPQFPIQGVPFFTNEVYKQASHTLPHHIPMLVVAQGHHMIFPSMQGND</sequence>
<accession>A0A6A2X9Q7</accession>
<keyword evidence="3" id="KW-1185">Reference proteome</keyword>
<comment type="caution">
    <text evidence="2">The sequence shown here is derived from an EMBL/GenBank/DDBJ whole genome shotgun (WGS) entry which is preliminary data.</text>
</comment>
<evidence type="ECO:0000313" key="2">
    <source>
        <dbReference type="EMBL" id="KAE8672012.1"/>
    </source>
</evidence>
<protein>
    <submittedName>
        <fullName evidence="2">Uncharacterized protein</fullName>
    </submittedName>
</protein>
<proteinExistence type="predicted"/>
<feature type="region of interest" description="Disordered" evidence="1">
    <location>
        <begin position="1"/>
        <end position="22"/>
    </location>
</feature>
<organism evidence="2 3">
    <name type="scientific">Hibiscus syriacus</name>
    <name type="common">Rose of Sharon</name>
    <dbReference type="NCBI Taxonomy" id="106335"/>
    <lineage>
        <taxon>Eukaryota</taxon>
        <taxon>Viridiplantae</taxon>
        <taxon>Streptophyta</taxon>
        <taxon>Embryophyta</taxon>
        <taxon>Tracheophyta</taxon>
        <taxon>Spermatophyta</taxon>
        <taxon>Magnoliopsida</taxon>
        <taxon>eudicotyledons</taxon>
        <taxon>Gunneridae</taxon>
        <taxon>Pentapetalae</taxon>
        <taxon>rosids</taxon>
        <taxon>malvids</taxon>
        <taxon>Malvales</taxon>
        <taxon>Malvaceae</taxon>
        <taxon>Malvoideae</taxon>
        <taxon>Hibiscus</taxon>
    </lineage>
</organism>
<gene>
    <name evidence="2" type="ORF">F3Y22_tig00111877pilonHSYRG00367</name>
</gene>
<dbReference type="AlphaFoldDB" id="A0A6A2X9Q7"/>
<dbReference type="EMBL" id="VEPZ02001457">
    <property type="protein sequence ID" value="KAE8672012.1"/>
    <property type="molecule type" value="Genomic_DNA"/>
</dbReference>
<reference evidence="2" key="1">
    <citation type="submission" date="2019-09" db="EMBL/GenBank/DDBJ databases">
        <title>Draft genome information of white flower Hibiscus syriacus.</title>
        <authorList>
            <person name="Kim Y.-M."/>
        </authorList>
    </citation>
    <scope>NUCLEOTIDE SEQUENCE [LARGE SCALE GENOMIC DNA]</scope>
    <source>
        <strain evidence="2">YM2019G1</strain>
    </source>
</reference>
<evidence type="ECO:0000256" key="1">
    <source>
        <dbReference type="SAM" id="MobiDB-lite"/>
    </source>
</evidence>
<feature type="compositionally biased region" description="Basic and acidic residues" evidence="1">
    <location>
        <begin position="1"/>
        <end position="17"/>
    </location>
</feature>
<evidence type="ECO:0000313" key="3">
    <source>
        <dbReference type="Proteomes" id="UP000436088"/>
    </source>
</evidence>
<dbReference type="Proteomes" id="UP000436088">
    <property type="component" value="Unassembled WGS sequence"/>
</dbReference>